<feature type="domain" description="Major facilitator superfamily (MFS) profile" evidence="5">
    <location>
        <begin position="10"/>
        <end position="427"/>
    </location>
</feature>
<dbReference type="PROSITE" id="PS50850">
    <property type="entry name" value="MFS"/>
    <property type="match status" value="1"/>
</dbReference>
<feature type="transmembrane region" description="Helical" evidence="4">
    <location>
        <begin position="50"/>
        <end position="71"/>
    </location>
</feature>
<dbReference type="EMBL" id="AJJU01000006">
    <property type="protein sequence ID" value="EID75288.1"/>
    <property type="molecule type" value="Genomic_DNA"/>
</dbReference>
<dbReference type="eggNOG" id="COG2223">
    <property type="taxonomic scope" value="Bacteria"/>
</dbReference>
<dbReference type="InterPro" id="IPR050327">
    <property type="entry name" value="Proton-linked_MCT"/>
</dbReference>
<keyword evidence="2 4" id="KW-1133">Transmembrane helix</keyword>
<proteinExistence type="predicted"/>
<dbReference type="Proteomes" id="UP000005938">
    <property type="component" value="Unassembled WGS sequence"/>
</dbReference>
<dbReference type="OrthoDB" id="9793415at2"/>
<evidence type="ECO:0000259" key="5">
    <source>
        <dbReference type="PROSITE" id="PS50850"/>
    </source>
</evidence>
<keyword evidence="7" id="KW-1185">Reference proteome</keyword>
<comment type="caution">
    <text evidence="6">The sequence shown here is derived from an EMBL/GenBank/DDBJ whole genome shotgun (WGS) entry which is preliminary data.</text>
</comment>
<keyword evidence="3 4" id="KW-0472">Membrane</keyword>
<feature type="transmembrane region" description="Helical" evidence="4">
    <location>
        <begin position="370"/>
        <end position="389"/>
    </location>
</feature>
<dbReference type="STRING" id="946077.W5A_06950"/>
<dbReference type="CDD" id="cd17353">
    <property type="entry name" value="MFS_OFA_like"/>
    <property type="match status" value="1"/>
</dbReference>
<dbReference type="SUPFAM" id="SSF103473">
    <property type="entry name" value="MFS general substrate transporter"/>
    <property type="match status" value="1"/>
</dbReference>
<dbReference type="PANTHER" id="PTHR11360">
    <property type="entry name" value="MONOCARBOXYLATE TRANSPORTER"/>
    <property type="match status" value="1"/>
</dbReference>
<dbReference type="Gene3D" id="1.20.1250.20">
    <property type="entry name" value="MFS general substrate transporter like domains"/>
    <property type="match status" value="2"/>
</dbReference>
<accession>I0WFX2</accession>
<gene>
    <name evidence="6" type="ORF">W5A_06950</name>
</gene>
<feature type="transmembrane region" description="Helical" evidence="4">
    <location>
        <begin position="312"/>
        <end position="329"/>
    </location>
</feature>
<evidence type="ECO:0000313" key="7">
    <source>
        <dbReference type="Proteomes" id="UP000005938"/>
    </source>
</evidence>
<dbReference type="InterPro" id="IPR020846">
    <property type="entry name" value="MFS_dom"/>
</dbReference>
<dbReference type="PATRIC" id="fig|946077.3.peg.1407"/>
<feature type="transmembrane region" description="Helical" evidence="4">
    <location>
        <begin position="232"/>
        <end position="258"/>
    </location>
</feature>
<evidence type="ECO:0000256" key="2">
    <source>
        <dbReference type="ARBA" id="ARBA00022989"/>
    </source>
</evidence>
<feature type="transmembrane region" description="Helical" evidence="4">
    <location>
        <begin position="138"/>
        <end position="164"/>
    </location>
</feature>
<feature type="transmembrane region" description="Helical" evidence="4">
    <location>
        <begin position="401"/>
        <end position="422"/>
    </location>
</feature>
<feature type="transmembrane region" description="Helical" evidence="4">
    <location>
        <begin position="184"/>
        <end position="203"/>
    </location>
</feature>
<sequence length="431" mass="46798">MNTRSFRSQRWIVTIAGTFLQLCLGTAYAWSFFQLPLATAFGWSQSMTAWAFSLAICFLGISAAISGQLLPKIGPQKLAIVGGLLFGLGYITASMALQAQSAILLFLTYGLIGGCGLGAGYVTPVATVAKWFPEKKGFATGLVVMGFGLGALAMSKLFAPMLLHYFEYSPSLDLVAQQAILVKVFRWLGILFLCITIPVGFLITNPPSVTKDKEPPNTKQSSSLGTLFSRKFFLIWIIFFCNITAGIAIIGFQSPLFQDLWATSFTLDITQPATIAKLASYGATLIAVTSIFNGIGRFFWGSMSDKIGRVQTFRWMLGTQIVCFILLAYTNNPWLFAVLLCYILLCYGGGFGTIPAFIHDLFGSENYAMLYGAILTAWSVAGIIGPQMVALFKDTFPEKAAYLTFISGACIVGTGLLLSLLIKNQSYRPQG</sequence>
<dbReference type="Pfam" id="PF07690">
    <property type="entry name" value="MFS_1"/>
    <property type="match status" value="1"/>
</dbReference>
<keyword evidence="1 4" id="KW-0812">Transmembrane</keyword>
<protein>
    <submittedName>
        <fullName evidence="6">Major facilitator superfamily protein</fullName>
    </submittedName>
</protein>
<evidence type="ECO:0000256" key="4">
    <source>
        <dbReference type="SAM" id="Phobius"/>
    </source>
</evidence>
<dbReference type="GO" id="GO:0022857">
    <property type="term" value="F:transmembrane transporter activity"/>
    <property type="evidence" value="ECO:0007669"/>
    <property type="project" value="InterPro"/>
</dbReference>
<feature type="transmembrane region" description="Helical" evidence="4">
    <location>
        <begin position="103"/>
        <end position="126"/>
    </location>
</feature>
<feature type="transmembrane region" description="Helical" evidence="4">
    <location>
        <begin position="78"/>
        <end position="97"/>
    </location>
</feature>
<reference evidence="6 7" key="1">
    <citation type="journal article" date="2012" name="J. Bacteriol.">
        <title>Genome Sequence of the Halotolerant Bacterium Imtechella halotolerans K1T.</title>
        <authorList>
            <person name="Kumar S."/>
            <person name="Vikram S."/>
            <person name="Subramanian S."/>
            <person name="Raghava G.P."/>
            <person name="Pinnaka A.K."/>
        </authorList>
    </citation>
    <scope>NUCLEOTIDE SEQUENCE [LARGE SCALE GENOMIC DNA]</scope>
    <source>
        <strain evidence="6 7">K1</strain>
    </source>
</reference>
<dbReference type="InterPro" id="IPR011701">
    <property type="entry name" value="MFS"/>
</dbReference>
<name>I0WFX2_9FLAO</name>
<dbReference type="AlphaFoldDB" id="I0WFX2"/>
<dbReference type="InterPro" id="IPR036259">
    <property type="entry name" value="MFS_trans_sf"/>
</dbReference>
<dbReference type="RefSeq" id="WP_008238806.1">
    <property type="nucleotide sequence ID" value="NZ_AJJU01000006.1"/>
</dbReference>
<feature type="transmembrane region" description="Helical" evidence="4">
    <location>
        <begin position="278"/>
        <end position="300"/>
    </location>
</feature>
<dbReference type="PANTHER" id="PTHR11360:SF317">
    <property type="entry name" value="MAJOR FACILITATOR SUPERFAMILY (MFS) PROFILE DOMAIN-CONTAINING PROTEIN-RELATED"/>
    <property type="match status" value="1"/>
</dbReference>
<evidence type="ECO:0000313" key="6">
    <source>
        <dbReference type="EMBL" id="EID75288.1"/>
    </source>
</evidence>
<evidence type="ECO:0000256" key="3">
    <source>
        <dbReference type="ARBA" id="ARBA00023136"/>
    </source>
</evidence>
<feature type="transmembrane region" description="Helical" evidence="4">
    <location>
        <begin position="12"/>
        <end position="30"/>
    </location>
</feature>
<evidence type="ECO:0000256" key="1">
    <source>
        <dbReference type="ARBA" id="ARBA00022692"/>
    </source>
</evidence>
<feature type="transmembrane region" description="Helical" evidence="4">
    <location>
        <begin position="335"/>
        <end position="358"/>
    </location>
</feature>
<organism evidence="6 7">
    <name type="scientific">Imtechella halotolerans K1</name>
    <dbReference type="NCBI Taxonomy" id="946077"/>
    <lineage>
        <taxon>Bacteria</taxon>
        <taxon>Pseudomonadati</taxon>
        <taxon>Bacteroidota</taxon>
        <taxon>Flavobacteriia</taxon>
        <taxon>Flavobacteriales</taxon>
        <taxon>Flavobacteriaceae</taxon>
        <taxon>Imtechella</taxon>
    </lineage>
</organism>